<evidence type="ECO:0000313" key="1">
    <source>
        <dbReference type="EMBL" id="QLY30210.1"/>
    </source>
</evidence>
<dbReference type="AlphaFoldDB" id="A0A7D6VIB9"/>
<reference evidence="1 2" key="1">
    <citation type="submission" date="2020-07" db="EMBL/GenBank/DDBJ databases">
        <authorList>
            <person name="Zhuang K."/>
            <person name="Ran Y."/>
        </authorList>
    </citation>
    <scope>NUCLEOTIDE SEQUENCE [LARGE SCALE GENOMIC DNA]</scope>
    <source>
        <strain evidence="1 2">WCH-YHL-001</strain>
    </source>
</reference>
<evidence type="ECO:0008006" key="3">
    <source>
        <dbReference type="Google" id="ProtNLM"/>
    </source>
</evidence>
<keyword evidence="2" id="KW-1185">Reference proteome</keyword>
<proteinExistence type="predicted"/>
<organism evidence="1 2">
    <name type="scientific">Nocardia huaxiensis</name>
    <dbReference type="NCBI Taxonomy" id="2755382"/>
    <lineage>
        <taxon>Bacteria</taxon>
        <taxon>Bacillati</taxon>
        <taxon>Actinomycetota</taxon>
        <taxon>Actinomycetes</taxon>
        <taxon>Mycobacteriales</taxon>
        <taxon>Nocardiaceae</taxon>
        <taxon>Nocardia</taxon>
    </lineage>
</organism>
<dbReference type="EMBL" id="CP059399">
    <property type="protein sequence ID" value="QLY30210.1"/>
    <property type="molecule type" value="Genomic_DNA"/>
</dbReference>
<dbReference type="KEGG" id="nhu:H0264_34495"/>
<name>A0A7D6VIB9_9NOCA</name>
<protein>
    <recommendedName>
        <fullName evidence="3">NIPSNAP protein</fullName>
    </recommendedName>
</protein>
<evidence type="ECO:0000313" key="2">
    <source>
        <dbReference type="Proteomes" id="UP000515512"/>
    </source>
</evidence>
<gene>
    <name evidence="1" type="ORF">H0264_34495</name>
</gene>
<sequence length="112" mass="12536">MSAAAVSAAPVHVLDRVILPAERVESWLRAWRRDYLPGAVQRGLRAPHVWRAHHDPDSVELHISWELPGIYEFYGMRGAAAADPAVARFWAETDAIAVARERQVMAVQEEAL</sequence>
<dbReference type="Proteomes" id="UP000515512">
    <property type="component" value="Chromosome"/>
</dbReference>
<accession>A0A7D6VIB9</accession>
<dbReference type="RefSeq" id="WP_181581409.1">
    <property type="nucleotide sequence ID" value="NZ_CP059399.1"/>
</dbReference>